<dbReference type="InterPro" id="IPR051609">
    <property type="entry name" value="NmrA/Isoflavone_reductase-like"/>
</dbReference>
<evidence type="ECO:0000256" key="1">
    <source>
        <dbReference type="ARBA" id="ARBA00005725"/>
    </source>
</evidence>
<dbReference type="InterPro" id="IPR008030">
    <property type="entry name" value="NmrA-like"/>
</dbReference>
<keyword evidence="6" id="KW-1185">Reference proteome</keyword>
<comment type="similarity">
    <text evidence="1">Belongs to the NmrA-type oxidoreductase family. Isoflavone reductase subfamily.</text>
</comment>
<dbReference type="AlphaFoldDB" id="A0AAW0QZ67"/>
<reference evidence="5 6" key="1">
    <citation type="submission" date="2023-01" db="EMBL/GenBank/DDBJ databases">
        <title>Analysis of 21 Apiospora genomes using comparative genomics revels a genus with tremendous synthesis potential of carbohydrate active enzymes and secondary metabolites.</title>
        <authorList>
            <person name="Sorensen T."/>
        </authorList>
    </citation>
    <scope>NUCLEOTIDE SEQUENCE [LARGE SCALE GENOMIC DNA]</scope>
    <source>
        <strain evidence="5 6">CBS 117206</strain>
    </source>
</reference>
<evidence type="ECO:0000256" key="3">
    <source>
        <dbReference type="ARBA" id="ARBA00023002"/>
    </source>
</evidence>
<dbReference type="Pfam" id="PF05368">
    <property type="entry name" value="NmrA"/>
    <property type="match status" value="1"/>
</dbReference>
<organism evidence="5 6">
    <name type="scientific">Apiospora kogelbergensis</name>
    <dbReference type="NCBI Taxonomy" id="1337665"/>
    <lineage>
        <taxon>Eukaryota</taxon>
        <taxon>Fungi</taxon>
        <taxon>Dikarya</taxon>
        <taxon>Ascomycota</taxon>
        <taxon>Pezizomycotina</taxon>
        <taxon>Sordariomycetes</taxon>
        <taxon>Xylariomycetidae</taxon>
        <taxon>Amphisphaeriales</taxon>
        <taxon>Apiosporaceae</taxon>
        <taxon>Apiospora</taxon>
    </lineage>
</organism>
<keyword evidence="2" id="KW-0521">NADP</keyword>
<dbReference type="PANTHER" id="PTHR47706">
    <property type="entry name" value="NMRA-LIKE FAMILY PROTEIN"/>
    <property type="match status" value="1"/>
</dbReference>
<dbReference type="EMBL" id="JAQQWP010000004">
    <property type="protein sequence ID" value="KAK8120301.1"/>
    <property type="molecule type" value="Genomic_DNA"/>
</dbReference>
<gene>
    <name evidence="5" type="ORF">PG999_004421</name>
</gene>
<evidence type="ECO:0000313" key="5">
    <source>
        <dbReference type="EMBL" id="KAK8120301.1"/>
    </source>
</evidence>
<dbReference type="PANTHER" id="PTHR47706:SF4">
    <property type="entry name" value="NMRA-LIKE DOMAIN-CONTAINING PROTEIN"/>
    <property type="match status" value="1"/>
</dbReference>
<evidence type="ECO:0000256" key="2">
    <source>
        <dbReference type="ARBA" id="ARBA00022857"/>
    </source>
</evidence>
<keyword evidence="3" id="KW-0560">Oxidoreductase</keyword>
<evidence type="ECO:0000313" key="6">
    <source>
        <dbReference type="Proteomes" id="UP001392437"/>
    </source>
</evidence>
<evidence type="ECO:0000259" key="4">
    <source>
        <dbReference type="Pfam" id="PF05368"/>
    </source>
</evidence>
<dbReference type="Proteomes" id="UP001392437">
    <property type="component" value="Unassembled WGS sequence"/>
</dbReference>
<name>A0AAW0QZ67_9PEZI</name>
<sequence length="303" mass="33770">MGKVTLIGGSGNVAREVIDAILKRGKHNVMICSRKSIRPVDLPPVVQWAVVDYSDHVSLVSVFRGTDTVLSFVTGMDAYSGFQVEKQAIDAAIEAGVQRYAPSQWAARSDSGITHYAFKDKVLQYTLFQPGFFTDYLAFPHCTAPHFHNMQMMFDFQNRRAIIISGSEDAPITLTTVSDTALVVAAALDYAGPWPEVGGICGTQTTIKQILTLGENLRGQWDVTRIDASDVQNDRFVAPWYPLVDHPSLSEEMREHASKMVLREYLLSSLRGGWSVSNEWNKLLNMELTSMEEYLATVWQGKD</sequence>
<dbReference type="GO" id="GO:0016491">
    <property type="term" value="F:oxidoreductase activity"/>
    <property type="evidence" value="ECO:0007669"/>
    <property type="project" value="UniProtKB-KW"/>
</dbReference>
<proteinExistence type="inferred from homology"/>
<accession>A0AAW0QZ67</accession>
<dbReference type="Gene3D" id="3.40.50.720">
    <property type="entry name" value="NAD(P)-binding Rossmann-like Domain"/>
    <property type="match status" value="1"/>
</dbReference>
<protein>
    <recommendedName>
        <fullName evidence="4">NmrA-like domain-containing protein</fullName>
    </recommendedName>
</protein>
<dbReference type="InterPro" id="IPR036291">
    <property type="entry name" value="NAD(P)-bd_dom_sf"/>
</dbReference>
<dbReference type="SUPFAM" id="SSF51735">
    <property type="entry name" value="NAD(P)-binding Rossmann-fold domains"/>
    <property type="match status" value="1"/>
</dbReference>
<comment type="caution">
    <text evidence="5">The sequence shown here is derived from an EMBL/GenBank/DDBJ whole genome shotgun (WGS) entry which is preliminary data.</text>
</comment>
<feature type="domain" description="NmrA-like" evidence="4">
    <location>
        <begin position="3"/>
        <end position="190"/>
    </location>
</feature>